<proteinExistence type="predicted"/>
<protein>
    <recommendedName>
        <fullName evidence="3">Terminase-like family protein</fullName>
    </recommendedName>
</protein>
<dbReference type="RefSeq" id="WP_058451665.1">
    <property type="nucleotide sequence ID" value="NZ_CAAAIB010000015.1"/>
</dbReference>
<evidence type="ECO:0000313" key="2">
    <source>
        <dbReference type="Proteomes" id="UP000054908"/>
    </source>
</evidence>
<dbReference type="PATRIC" id="fig|466.6.peg.912"/>
<comment type="caution">
    <text evidence="1">The sequence shown here is derived from an EMBL/GenBank/DDBJ whole genome shotgun (WGS) entry which is preliminary data.</text>
</comment>
<gene>
    <name evidence="1" type="ORF">Lmac_0854</name>
</gene>
<dbReference type="AlphaFoldDB" id="A0A0W0WBH0"/>
<dbReference type="EMBL" id="LNYL01000022">
    <property type="protein sequence ID" value="KTD29679.1"/>
    <property type="molecule type" value="Genomic_DNA"/>
</dbReference>
<sequence length="518" mass="58178">MDKATQVKLENAELAAKLKGSLLLFIQAFFPILTGREFIISRPNGRESHFITICRALTKCTRLESLRLLINVPPGHGKSVIVSFWIAWCYAKWVDCNFLYISFAKSLASTHTDTVRRLMSLTQYKTLFGVQLREDSQAKDAFTTEAGGTVAAFGSAGAITGRNAGLPGLDRFSGAVVIDDSHKPDEVHSDVIRESVITNFRETIQQRPRGINVPIVFIGQRLHEQDLPAYFLAGEDGYDWDKVILKSLDDAGNALYPEAFPLDMLLIRQEKDRYVFAAQHQQDPQPAGGGLFMPEDFPLLADEPEYLITFITADTAETEDPRNDASVFSFWGMYDIKTQSRKTGVMGLHWIACRELRVEPKHLEGEFLDFWQDCARHPMPPLVAFIEKKSTGVTLLSVLKGMRGLKVREIERTRKSGSKSQRFIDIQPYIASKQVSLPAHGVHTDMCVTHMKKITNNDSHAHDDIADTCSDAVRIALMDKLLHIHTHKEALFKSTTKEAAGRLSRIAALKKKAYEKRT</sequence>
<name>A0A0W0WBH0_9GAMM</name>
<organism evidence="1 2">
    <name type="scientific">Legionella maceachernii</name>
    <dbReference type="NCBI Taxonomy" id="466"/>
    <lineage>
        <taxon>Bacteria</taxon>
        <taxon>Pseudomonadati</taxon>
        <taxon>Pseudomonadota</taxon>
        <taxon>Gammaproteobacteria</taxon>
        <taxon>Legionellales</taxon>
        <taxon>Legionellaceae</taxon>
        <taxon>Legionella</taxon>
    </lineage>
</organism>
<keyword evidence="2" id="KW-1185">Reference proteome</keyword>
<accession>A0A0W0WBH0</accession>
<dbReference type="OrthoDB" id="9771580at2"/>
<evidence type="ECO:0008006" key="3">
    <source>
        <dbReference type="Google" id="ProtNLM"/>
    </source>
</evidence>
<dbReference type="Proteomes" id="UP000054908">
    <property type="component" value="Unassembled WGS sequence"/>
</dbReference>
<reference evidence="1 2" key="1">
    <citation type="submission" date="2015-11" db="EMBL/GenBank/DDBJ databases">
        <title>Genomic analysis of 38 Legionella species identifies large and diverse effector repertoires.</title>
        <authorList>
            <person name="Burstein D."/>
            <person name="Amaro F."/>
            <person name="Zusman T."/>
            <person name="Lifshitz Z."/>
            <person name="Cohen O."/>
            <person name="Gilbert J.A."/>
            <person name="Pupko T."/>
            <person name="Shuman H.A."/>
            <person name="Segal G."/>
        </authorList>
    </citation>
    <scope>NUCLEOTIDE SEQUENCE [LARGE SCALE GENOMIC DNA]</scope>
    <source>
        <strain evidence="1 2">PX-1-G2-E2</strain>
    </source>
</reference>
<dbReference type="STRING" id="466.Lmac_0854"/>
<evidence type="ECO:0000313" key="1">
    <source>
        <dbReference type="EMBL" id="KTD29679.1"/>
    </source>
</evidence>